<dbReference type="GeneID" id="77812771"/>
<dbReference type="RefSeq" id="XP_053023096.1">
    <property type="nucleotide sequence ID" value="XM_053171876.1"/>
</dbReference>
<dbReference type="EMBL" id="CP110428">
    <property type="protein sequence ID" value="WAQ87541.1"/>
    <property type="molecule type" value="Genomic_DNA"/>
</dbReference>
<organism evidence="2 3">
    <name type="scientific">Puccinia triticina</name>
    <dbReference type="NCBI Taxonomy" id="208348"/>
    <lineage>
        <taxon>Eukaryota</taxon>
        <taxon>Fungi</taxon>
        <taxon>Dikarya</taxon>
        <taxon>Basidiomycota</taxon>
        <taxon>Pucciniomycotina</taxon>
        <taxon>Pucciniomycetes</taxon>
        <taxon>Pucciniales</taxon>
        <taxon>Pucciniaceae</taxon>
        <taxon>Puccinia</taxon>
    </lineage>
</organism>
<feature type="region of interest" description="Disordered" evidence="1">
    <location>
        <begin position="44"/>
        <end position="90"/>
    </location>
</feature>
<accession>A0ABY7CQK0</accession>
<evidence type="ECO:0000313" key="2">
    <source>
        <dbReference type="EMBL" id="WAQ87541.1"/>
    </source>
</evidence>
<feature type="compositionally biased region" description="Acidic residues" evidence="1">
    <location>
        <begin position="72"/>
        <end position="83"/>
    </location>
</feature>
<keyword evidence="3" id="KW-1185">Reference proteome</keyword>
<reference evidence="2" key="1">
    <citation type="submission" date="2022-10" db="EMBL/GenBank/DDBJ databases">
        <title>Puccinia triticina Genome sequencing and assembly.</title>
        <authorList>
            <person name="Li C."/>
        </authorList>
    </citation>
    <scope>NUCLEOTIDE SEQUENCE</scope>
    <source>
        <strain evidence="2">Pt15</strain>
    </source>
</reference>
<evidence type="ECO:0000256" key="1">
    <source>
        <dbReference type="SAM" id="MobiDB-lite"/>
    </source>
</evidence>
<evidence type="ECO:0000313" key="3">
    <source>
        <dbReference type="Proteomes" id="UP001164743"/>
    </source>
</evidence>
<protein>
    <submittedName>
        <fullName evidence="2">Uncharacterized protein</fullName>
    </submittedName>
</protein>
<proteinExistence type="predicted"/>
<gene>
    <name evidence="2" type="ORF">PtA15_8A445</name>
</gene>
<name>A0ABY7CQK0_9BASI</name>
<dbReference type="Proteomes" id="UP001164743">
    <property type="component" value="Chromosome 8A"/>
</dbReference>
<sequence>MICGQVCQRIATAGPARQFLERETSRSELSSPYKALRRASRRQEALRRLGIPSSTDSCSYESGCGSSREGDEQGSEAWEEDQTGPESAAADWNYIATGRTTTIEHRGPQAAG</sequence>